<dbReference type="EMBL" id="KI693075">
    <property type="protein sequence ID" value="ETM45789.1"/>
    <property type="molecule type" value="Genomic_DNA"/>
</dbReference>
<sequence>MAATTSAAVATMIPIALAAAEAATATSAEVTISVEVTINGEGTTSEEGTTNMGNTVTINAEDMINADTTSVGVTTLVPVNTADPRRVTTTTIAVVDRVTALDQVGTKVIEGITAPVVMMIADEEGLMAAMELPGTMTEEVTEAPLLMEATVARRVTTVEVDTTRIEQEAATVVEVEAMTTGPVVILGQVTMTAHVEGTVAETTVVTAAVQV</sequence>
<feature type="signal peptide" evidence="1">
    <location>
        <begin position="1"/>
        <end position="18"/>
    </location>
</feature>
<organism evidence="2">
    <name type="scientific">Phytophthora nicotianae</name>
    <name type="common">Potato buckeye rot agent</name>
    <name type="synonym">Phytophthora parasitica</name>
    <dbReference type="NCBI Taxonomy" id="4792"/>
    <lineage>
        <taxon>Eukaryota</taxon>
        <taxon>Sar</taxon>
        <taxon>Stramenopiles</taxon>
        <taxon>Oomycota</taxon>
        <taxon>Peronosporomycetes</taxon>
        <taxon>Peronosporales</taxon>
        <taxon>Peronosporaceae</taxon>
        <taxon>Phytophthora</taxon>
    </lineage>
</organism>
<dbReference type="Proteomes" id="UP000054532">
    <property type="component" value="Unassembled WGS sequence"/>
</dbReference>
<reference evidence="2" key="1">
    <citation type="submission" date="2013-11" db="EMBL/GenBank/DDBJ databases">
        <title>The Genome Sequence of Phytophthora parasitica IAC_01/95.</title>
        <authorList>
            <consortium name="The Broad Institute Genomics Platform"/>
            <person name="Russ C."/>
            <person name="Tyler B."/>
            <person name="Panabieres F."/>
            <person name="Shan W."/>
            <person name="Tripathy S."/>
            <person name="Grunwald N."/>
            <person name="Machado M."/>
            <person name="Johnson C.S."/>
            <person name="Arredondo F."/>
            <person name="Hong C."/>
            <person name="Coffey M."/>
            <person name="Young S.K."/>
            <person name="Zeng Q."/>
            <person name="Gargeya S."/>
            <person name="Fitzgerald M."/>
            <person name="Abouelleil A."/>
            <person name="Alvarado L."/>
            <person name="Chapman S.B."/>
            <person name="Gainer-Dewar J."/>
            <person name="Goldberg J."/>
            <person name="Griggs A."/>
            <person name="Gujja S."/>
            <person name="Hansen M."/>
            <person name="Howarth C."/>
            <person name="Imamovic A."/>
            <person name="Ireland A."/>
            <person name="Larimer J."/>
            <person name="McCowan C."/>
            <person name="Murphy C."/>
            <person name="Pearson M."/>
            <person name="Poon T.W."/>
            <person name="Priest M."/>
            <person name="Roberts A."/>
            <person name="Saif S."/>
            <person name="Shea T."/>
            <person name="Sykes S."/>
            <person name="Wortman J."/>
            <person name="Nusbaum C."/>
            <person name="Birren B."/>
        </authorList>
    </citation>
    <scope>NUCLEOTIDE SEQUENCE [LARGE SCALE GENOMIC DNA]</scope>
    <source>
        <strain evidence="2">IAC_01/95</strain>
    </source>
</reference>
<protein>
    <submittedName>
        <fullName evidence="2">Uncharacterized protein</fullName>
    </submittedName>
</protein>
<keyword evidence="1" id="KW-0732">Signal</keyword>
<evidence type="ECO:0000313" key="2">
    <source>
        <dbReference type="EMBL" id="ETM45789.1"/>
    </source>
</evidence>
<name>W2NDN4_PHYNI</name>
<gene>
    <name evidence="2" type="ORF">L914_09255</name>
</gene>
<proteinExistence type="predicted"/>
<accession>W2NDN4</accession>
<feature type="chain" id="PRO_5004820701" evidence="1">
    <location>
        <begin position="19"/>
        <end position="211"/>
    </location>
</feature>
<dbReference type="AlphaFoldDB" id="W2NDN4"/>
<evidence type="ECO:0000256" key="1">
    <source>
        <dbReference type="SAM" id="SignalP"/>
    </source>
</evidence>